<dbReference type="InterPro" id="IPR027417">
    <property type="entry name" value="P-loop_NTPase"/>
</dbReference>
<keyword evidence="3" id="KW-0547">Nucleotide-binding</keyword>
<accession>A0A2U8QRT1</accession>
<evidence type="ECO:0000256" key="5">
    <source>
        <dbReference type="ARBA" id="ARBA00022989"/>
    </source>
</evidence>
<dbReference type="PROSITE" id="PS00211">
    <property type="entry name" value="ABC_TRANSPORTER_1"/>
    <property type="match status" value="1"/>
</dbReference>
<feature type="transmembrane region" description="Helical" evidence="7">
    <location>
        <begin position="20"/>
        <end position="44"/>
    </location>
</feature>
<dbReference type="PANTHER" id="PTHR43394">
    <property type="entry name" value="ATP-DEPENDENT PERMEASE MDL1, MITOCHONDRIAL"/>
    <property type="match status" value="1"/>
</dbReference>
<organism evidence="10 11">
    <name type="scientific">Flavobacterium sediminis</name>
    <dbReference type="NCBI Taxonomy" id="2201181"/>
    <lineage>
        <taxon>Bacteria</taxon>
        <taxon>Pseudomonadati</taxon>
        <taxon>Bacteroidota</taxon>
        <taxon>Flavobacteriia</taxon>
        <taxon>Flavobacteriales</taxon>
        <taxon>Flavobacteriaceae</taxon>
        <taxon>Flavobacterium</taxon>
    </lineage>
</organism>
<dbReference type="InterPro" id="IPR036640">
    <property type="entry name" value="ABC1_TM_sf"/>
</dbReference>
<dbReference type="InterPro" id="IPR011527">
    <property type="entry name" value="ABC1_TM_dom"/>
</dbReference>
<dbReference type="Gene3D" id="1.20.1560.10">
    <property type="entry name" value="ABC transporter type 1, transmembrane domain"/>
    <property type="match status" value="1"/>
</dbReference>
<evidence type="ECO:0000256" key="7">
    <source>
        <dbReference type="SAM" id="Phobius"/>
    </source>
</evidence>
<dbReference type="KEGG" id="fse:DI487_02560"/>
<evidence type="ECO:0000259" key="8">
    <source>
        <dbReference type="PROSITE" id="PS50893"/>
    </source>
</evidence>
<dbReference type="RefSeq" id="WP_109568266.1">
    <property type="nucleotide sequence ID" value="NZ_CP029463.1"/>
</dbReference>
<dbReference type="InterPro" id="IPR003439">
    <property type="entry name" value="ABC_transporter-like_ATP-bd"/>
</dbReference>
<feature type="transmembrane region" description="Helical" evidence="7">
    <location>
        <begin position="99"/>
        <end position="122"/>
    </location>
</feature>
<dbReference type="PROSITE" id="PS50929">
    <property type="entry name" value="ABC_TM1F"/>
    <property type="match status" value="1"/>
</dbReference>
<keyword evidence="6 7" id="KW-0472">Membrane</keyword>
<dbReference type="InterPro" id="IPR003593">
    <property type="entry name" value="AAA+_ATPase"/>
</dbReference>
<reference evidence="10 11" key="1">
    <citation type="submission" date="2018-05" db="EMBL/GenBank/DDBJ databases">
        <title>Flavobacterium sp. MEBiC07310.</title>
        <authorList>
            <person name="Baek K."/>
        </authorList>
    </citation>
    <scope>NUCLEOTIDE SEQUENCE [LARGE SCALE GENOMIC DNA]</scope>
    <source>
        <strain evidence="10 11">MEBiC07310</strain>
    </source>
</reference>
<dbReference type="GO" id="GO:0005524">
    <property type="term" value="F:ATP binding"/>
    <property type="evidence" value="ECO:0007669"/>
    <property type="project" value="UniProtKB-KW"/>
</dbReference>
<evidence type="ECO:0000313" key="11">
    <source>
        <dbReference type="Proteomes" id="UP000245429"/>
    </source>
</evidence>
<dbReference type="Gene3D" id="3.40.50.300">
    <property type="entry name" value="P-loop containing nucleotide triphosphate hydrolases"/>
    <property type="match status" value="1"/>
</dbReference>
<dbReference type="EMBL" id="CP029463">
    <property type="protein sequence ID" value="AWM12858.1"/>
    <property type="molecule type" value="Genomic_DNA"/>
</dbReference>
<dbReference type="SUPFAM" id="SSF90123">
    <property type="entry name" value="ABC transporter transmembrane region"/>
    <property type="match status" value="1"/>
</dbReference>
<dbReference type="GO" id="GO:0005886">
    <property type="term" value="C:plasma membrane"/>
    <property type="evidence" value="ECO:0007669"/>
    <property type="project" value="UniProtKB-SubCell"/>
</dbReference>
<dbReference type="PROSITE" id="PS50893">
    <property type="entry name" value="ABC_TRANSPORTER_2"/>
    <property type="match status" value="1"/>
</dbReference>
<dbReference type="GO" id="GO:0015421">
    <property type="term" value="F:ABC-type oligopeptide transporter activity"/>
    <property type="evidence" value="ECO:0007669"/>
    <property type="project" value="TreeGrafter"/>
</dbReference>
<keyword evidence="2 7" id="KW-0812">Transmembrane</keyword>
<dbReference type="Pfam" id="PF00005">
    <property type="entry name" value="ABC_tran"/>
    <property type="match status" value="1"/>
</dbReference>
<dbReference type="PANTHER" id="PTHR43394:SF1">
    <property type="entry name" value="ATP-BINDING CASSETTE SUB-FAMILY B MEMBER 10, MITOCHONDRIAL"/>
    <property type="match status" value="1"/>
</dbReference>
<gene>
    <name evidence="10" type="ORF">DI487_02560</name>
</gene>
<evidence type="ECO:0000256" key="1">
    <source>
        <dbReference type="ARBA" id="ARBA00004651"/>
    </source>
</evidence>
<evidence type="ECO:0000256" key="3">
    <source>
        <dbReference type="ARBA" id="ARBA00022741"/>
    </source>
</evidence>
<name>A0A2U8QRT1_9FLAO</name>
<dbReference type="FunFam" id="3.40.50.300:FF:000218">
    <property type="entry name" value="Multidrug ABC transporter ATP-binding protein"/>
    <property type="match status" value="1"/>
</dbReference>
<keyword evidence="5 7" id="KW-1133">Transmembrane helix</keyword>
<keyword evidence="11" id="KW-1185">Reference proteome</keyword>
<evidence type="ECO:0000256" key="6">
    <source>
        <dbReference type="ARBA" id="ARBA00023136"/>
    </source>
</evidence>
<keyword evidence="4 10" id="KW-0067">ATP-binding</keyword>
<dbReference type="CDD" id="cd18552">
    <property type="entry name" value="ABC_6TM_MsbA_like"/>
    <property type="match status" value="1"/>
</dbReference>
<evidence type="ECO:0000259" key="9">
    <source>
        <dbReference type="PROSITE" id="PS50929"/>
    </source>
</evidence>
<dbReference type="CDD" id="cd03251">
    <property type="entry name" value="ABCC_MsbA"/>
    <property type="match status" value="1"/>
</dbReference>
<dbReference type="OrthoDB" id="9780296at2"/>
<dbReference type="Proteomes" id="UP000245429">
    <property type="component" value="Chromosome"/>
</dbReference>
<feature type="domain" description="ABC transporter" evidence="8">
    <location>
        <begin position="382"/>
        <end position="615"/>
    </location>
</feature>
<comment type="subcellular location">
    <subcellularLocation>
        <location evidence="1">Cell membrane</location>
        <topology evidence="1">Multi-pass membrane protein</topology>
    </subcellularLocation>
</comment>
<sequence>MKKIIKKLMPHVRPLKRHVVWNIIYNVLYALFGTLSFVTLIPLLNVMFDQNQQVSKEPVFIKQENWYDYVIHISEVFNYVKSFFNYKITSLTENGEPQFALLIVISLVIVTFLLKNLAGYFASFHMMHLRNGIMASLRQQMYDKIISLPVSFYSEKRKGDVMARMLGDIGEVQNSFFTLLELIVKEPLTIVFSIIMMFTFSWQLSLFIFIFIPISGLIISRIGKSLKSQSLRAQNESGYMISLAEETLSGLKVVKSYNAEPIFKKNFKGSIQRLLQLSNKIGKKHNLASPMSEFLGIVTIAVLLWYGGNLVLVEKTLAGTVFLPFMGLAYNILTPAKAISKASYQVKNGIAAAQRVFEILEQENTIDSKENALVKDTFDKSITIENINFRYGDENVLKNFSLEVPKGKTVALVGQSGSGKSTIANLLTRFYDVNEGHIKIDGTDIRDWNIHSLRSLMGLVTQDSILFNDTIKNNLLIGKPDATEEEILEALKIANAYEFIKDLPNGIETNIGDAGGKLSGGQKQRLSIARAVLKNPPIMILDEATSALDTESEKLVQVALENMMQNRTSVVIAHRLSTIQKADKIVVMQKGEIVEQGTHAELMAKNGTYAKLVSLQSFD</sequence>
<feature type="transmembrane region" description="Helical" evidence="7">
    <location>
        <begin position="190"/>
        <end position="219"/>
    </location>
</feature>
<dbReference type="InterPro" id="IPR017871">
    <property type="entry name" value="ABC_transporter-like_CS"/>
</dbReference>
<feature type="domain" description="ABC transmembrane type-1" evidence="9">
    <location>
        <begin position="73"/>
        <end position="348"/>
    </location>
</feature>
<dbReference type="Pfam" id="PF00664">
    <property type="entry name" value="ABC_membrane"/>
    <property type="match status" value="1"/>
</dbReference>
<dbReference type="SUPFAM" id="SSF52540">
    <property type="entry name" value="P-loop containing nucleoside triphosphate hydrolases"/>
    <property type="match status" value="1"/>
</dbReference>
<evidence type="ECO:0000256" key="2">
    <source>
        <dbReference type="ARBA" id="ARBA00022692"/>
    </source>
</evidence>
<evidence type="ECO:0000256" key="4">
    <source>
        <dbReference type="ARBA" id="ARBA00022840"/>
    </source>
</evidence>
<dbReference type="InterPro" id="IPR039421">
    <property type="entry name" value="Type_1_exporter"/>
</dbReference>
<dbReference type="AlphaFoldDB" id="A0A2U8QRT1"/>
<proteinExistence type="predicted"/>
<dbReference type="SMART" id="SM00382">
    <property type="entry name" value="AAA"/>
    <property type="match status" value="1"/>
</dbReference>
<dbReference type="GO" id="GO:0016887">
    <property type="term" value="F:ATP hydrolysis activity"/>
    <property type="evidence" value="ECO:0007669"/>
    <property type="project" value="InterPro"/>
</dbReference>
<evidence type="ECO:0000313" key="10">
    <source>
        <dbReference type="EMBL" id="AWM12858.1"/>
    </source>
</evidence>
<protein>
    <submittedName>
        <fullName evidence="10">Antibiotic ABC transporter ATP-binding protein</fullName>
    </submittedName>
</protein>